<name>A0A1H6W045_9FIRM</name>
<gene>
    <name evidence="1" type="ORF">SAMN04487834_10506</name>
</gene>
<dbReference type="Pfam" id="PF18937">
    <property type="entry name" value="DUF5685"/>
    <property type="match status" value="1"/>
</dbReference>
<sequence>MFGYIQYNKDALSEDDFALYRSYYCGLCKSIKQLYGVKATRILSNDLTFIEVLLSALNEPLEEVVEEKCMVNPLLKVTTRINKYDSYVAKMNVVLAYFKAVDDVHDEGRHKSMLKSLTKPFEEIKEEYPEKIQHIELALEKINQLENESCNDLDLLCNTFGRVMGEIVSYDAVFADELYSLGYHLGKFIYLMDAYDDLFEDIKKGTFNPLKKRSQDEHFDDDIKMMLEIFMGDAALSYEKLPIITHSDILRNILYSGVWAKYNQVREKRGEKKNESL</sequence>
<accession>A0A1H6W045</accession>
<protein>
    <submittedName>
        <fullName evidence="1">Uncharacterized protein</fullName>
    </submittedName>
</protein>
<evidence type="ECO:0000313" key="1">
    <source>
        <dbReference type="EMBL" id="SEJ05655.1"/>
    </source>
</evidence>
<dbReference type="OrthoDB" id="1722540at2"/>
<dbReference type="AlphaFoldDB" id="A0A1H6W045"/>
<proteinExistence type="predicted"/>
<evidence type="ECO:0000313" key="2">
    <source>
        <dbReference type="Proteomes" id="UP000183028"/>
    </source>
</evidence>
<dbReference type="eggNOG" id="ENOG502Z8PZ">
    <property type="taxonomic scope" value="Bacteria"/>
</dbReference>
<organism evidence="1 2">
    <name type="scientific">Sharpea azabuensis</name>
    <dbReference type="NCBI Taxonomy" id="322505"/>
    <lineage>
        <taxon>Bacteria</taxon>
        <taxon>Bacillati</taxon>
        <taxon>Bacillota</taxon>
        <taxon>Erysipelotrichia</taxon>
        <taxon>Erysipelotrichales</taxon>
        <taxon>Coprobacillaceae</taxon>
        <taxon>Sharpea</taxon>
    </lineage>
</organism>
<dbReference type="EMBL" id="FNYK01000050">
    <property type="protein sequence ID" value="SEJ05655.1"/>
    <property type="molecule type" value="Genomic_DNA"/>
</dbReference>
<dbReference type="InterPro" id="IPR043740">
    <property type="entry name" value="DUF5685"/>
</dbReference>
<reference evidence="2" key="1">
    <citation type="submission" date="2016-10" db="EMBL/GenBank/DDBJ databases">
        <authorList>
            <person name="Varghese N."/>
        </authorList>
    </citation>
    <scope>NUCLEOTIDE SEQUENCE [LARGE SCALE GENOMIC DNA]</scope>
    <source>
        <strain evidence="2">DSM 20406</strain>
    </source>
</reference>
<dbReference type="STRING" id="322505.SAMN04487836_10119"/>
<dbReference type="RefSeq" id="WP_074732497.1">
    <property type="nucleotide sequence ID" value="NZ_FNYK01000050.1"/>
</dbReference>
<keyword evidence="2" id="KW-1185">Reference proteome</keyword>
<dbReference type="Proteomes" id="UP000183028">
    <property type="component" value="Unassembled WGS sequence"/>
</dbReference>